<keyword evidence="8" id="KW-1185">Reference proteome</keyword>
<protein>
    <recommendedName>
        <fullName evidence="6">Fibronectin type-III domain-containing protein</fullName>
    </recommendedName>
</protein>
<proteinExistence type="predicted"/>
<evidence type="ECO:0000256" key="1">
    <source>
        <dbReference type="ARBA" id="ARBA00022737"/>
    </source>
</evidence>
<evidence type="ECO:0000313" key="7">
    <source>
        <dbReference type="EMBL" id="CAG2218768.1"/>
    </source>
</evidence>
<dbReference type="PANTHER" id="PTHR12231">
    <property type="entry name" value="CTX-RELATED TYPE I TRANSMEMBRANE PROTEIN"/>
    <property type="match status" value="1"/>
</dbReference>
<keyword evidence="3" id="KW-0393">Immunoglobulin domain</keyword>
<gene>
    <name evidence="7" type="ORF">MEDL_32356</name>
</gene>
<sequence>MITFSGRQKRRFPATSKLHLFRESKPDPPKDVRIHVIDRTAKISWTIPSNIEGATYSRIIIKDSKGRDLYLKGSLTYKDILFPETSFEVANLKLCSEYSVKLQFLSPYSEITTQKFWMTNNNFTAGINQNISLSWTTSLKDFFSVLPPVKSPVIYQVQGGFLVSNNENNKYIFDNRTHDVKAIHVKVIRVNKADAGLYGTESETTGNMDGCCLLIVTDGPENVVLEPAITNINVTEGTALDPIYCIATCNPRCKYNWKQKWTGKFKSVPNKYISRQGQVIKIPAIKEESNRNLPLPDRSFYRQDWIQYTTVFCTNRAFDEFQCLTCEETALNNQTHQHYFQKRYSPKITDIWFSSGNQRKRVRTPETFSFNEEENAKMTLRVESNPDSKIMFRSSLLKIQQINKGNEYTDYTCNLPSLKCEDSGNFSILASNGIPYGDTSIVNLKIQFVPNTAKVIYSWGKPRNVPPESRTIGAKIDTVENMVLQVISFPAPTVKWVSRTGSIWKVQKDRYDYRHKIHSKIRIGSERDFGVYGIRICNQLGCIVENITLKPQDKPEAPQNFTVVTTTFRSVNISWIAGFNGGHEQTFSVQFKATDDVTWNTKNVENNDIKTGSTVYYTLDQLKPDTSYQVVVVSTNLQGQRNASLEFKTEVEPTVKSPLKSASMTPIFIGIGCGIALILIVVTSLYVFCIRRNRGSTNVLESTESNVLYAAVDKIQQKIKRRNPENENEDSNAPTNAEYASVVKPKSKSKKVHYKEDEIEKENDEYAVVDKSNKKIHYTENANVHSNQGNADLLIHQPLKTKPSGRSKNQDGLTYIEVSFTRKPKDRRRIIGAENRTNYVDIDFTRKADPLPESSDE</sequence>
<dbReference type="CDD" id="cd00063">
    <property type="entry name" value="FN3"/>
    <property type="match status" value="1"/>
</dbReference>
<evidence type="ECO:0000256" key="3">
    <source>
        <dbReference type="ARBA" id="ARBA00023319"/>
    </source>
</evidence>
<evidence type="ECO:0000256" key="4">
    <source>
        <dbReference type="SAM" id="MobiDB-lite"/>
    </source>
</evidence>
<dbReference type="PROSITE" id="PS50853">
    <property type="entry name" value="FN3"/>
    <property type="match status" value="1"/>
</dbReference>
<dbReference type="AlphaFoldDB" id="A0A8S3SCR7"/>
<comment type="caution">
    <text evidence="7">The sequence shown here is derived from an EMBL/GenBank/DDBJ whole genome shotgun (WGS) entry which is preliminary data.</text>
</comment>
<keyword evidence="5" id="KW-0472">Membrane</keyword>
<accession>A0A8S3SCR7</accession>
<feature type="domain" description="Fibronectin type-III" evidence="6">
    <location>
        <begin position="557"/>
        <end position="654"/>
    </location>
</feature>
<dbReference type="InterPro" id="IPR013783">
    <property type="entry name" value="Ig-like_fold"/>
</dbReference>
<name>A0A8S3SCR7_MYTED</name>
<keyword evidence="5" id="KW-1133">Transmembrane helix</keyword>
<evidence type="ECO:0000256" key="5">
    <source>
        <dbReference type="SAM" id="Phobius"/>
    </source>
</evidence>
<dbReference type="Gene3D" id="2.60.40.10">
    <property type="entry name" value="Immunoglobulins"/>
    <property type="match status" value="1"/>
</dbReference>
<feature type="transmembrane region" description="Helical" evidence="5">
    <location>
        <begin position="667"/>
        <end position="688"/>
    </location>
</feature>
<evidence type="ECO:0000256" key="2">
    <source>
        <dbReference type="ARBA" id="ARBA00023157"/>
    </source>
</evidence>
<dbReference type="Pfam" id="PF00041">
    <property type="entry name" value="fn3"/>
    <property type="match status" value="1"/>
</dbReference>
<keyword evidence="1" id="KW-0677">Repeat</keyword>
<dbReference type="SMART" id="SM00060">
    <property type="entry name" value="FN3"/>
    <property type="match status" value="2"/>
</dbReference>
<dbReference type="InterPro" id="IPR051170">
    <property type="entry name" value="Neural/epithelial_adhesion"/>
</dbReference>
<dbReference type="SUPFAM" id="SSF49265">
    <property type="entry name" value="Fibronectin type III"/>
    <property type="match status" value="2"/>
</dbReference>
<dbReference type="OrthoDB" id="6127268at2759"/>
<evidence type="ECO:0000313" key="8">
    <source>
        <dbReference type="Proteomes" id="UP000683360"/>
    </source>
</evidence>
<feature type="region of interest" description="Disordered" evidence="4">
    <location>
        <begin position="719"/>
        <end position="744"/>
    </location>
</feature>
<organism evidence="7 8">
    <name type="scientific">Mytilus edulis</name>
    <name type="common">Blue mussel</name>
    <dbReference type="NCBI Taxonomy" id="6550"/>
    <lineage>
        <taxon>Eukaryota</taxon>
        <taxon>Metazoa</taxon>
        <taxon>Spiralia</taxon>
        <taxon>Lophotrochozoa</taxon>
        <taxon>Mollusca</taxon>
        <taxon>Bivalvia</taxon>
        <taxon>Autobranchia</taxon>
        <taxon>Pteriomorphia</taxon>
        <taxon>Mytilida</taxon>
        <taxon>Mytiloidea</taxon>
        <taxon>Mytilidae</taxon>
        <taxon>Mytilinae</taxon>
        <taxon>Mytilus</taxon>
    </lineage>
</organism>
<keyword evidence="2" id="KW-1015">Disulfide bond</keyword>
<dbReference type="PANTHER" id="PTHR12231:SF253">
    <property type="entry name" value="DPR-INTERACTING PROTEIN ETA, ISOFORM B-RELATED"/>
    <property type="match status" value="1"/>
</dbReference>
<evidence type="ECO:0000259" key="6">
    <source>
        <dbReference type="PROSITE" id="PS50853"/>
    </source>
</evidence>
<keyword evidence="5" id="KW-0812">Transmembrane</keyword>
<dbReference type="InterPro" id="IPR003961">
    <property type="entry name" value="FN3_dom"/>
</dbReference>
<dbReference type="Proteomes" id="UP000683360">
    <property type="component" value="Unassembled WGS sequence"/>
</dbReference>
<dbReference type="EMBL" id="CAJPWZ010001609">
    <property type="protein sequence ID" value="CAG2218768.1"/>
    <property type="molecule type" value="Genomic_DNA"/>
</dbReference>
<dbReference type="InterPro" id="IPR036116">
    <property type="entry name" value="FN3_sf"/>
</dbReference>
<reference evidence="7" key="1">
    <citation type="submission" date="2021-03" db="EMBL/GenBank/DDBJ databases">
        <authorList>
            <person name="Bekaert M."/>
        </authorList>
    </citation>
    <scope>NUCLEOTIDE SEQUENCE</scope>
</reference>